<accession>A0A6N7KXU1</accession>
<keyword evidence="9" id="KW-1185">Reference proteome</keyword>
<dbReference type="GO" id="GO:0005737">
    <property type="term" value="C:cytoplasm"/>
    <property type="evidence" value="ECO:0007669"/>
    <property type="project" value="UniProtKB-ARBA"/>
</dbReference>
<dbReference type="PANTHER" id="PTHR43853:SF2">
    <property type="entry name" value="3-OXOADIPYL-COA_3-OXO-5,6-DEHYDROSUBERYL-COA THIOLASE"/>
    <property type="match status" value="1"/>
</dbReference>
<evidence type="ECO:0000256" key="3">
    <source>
        <dbReference type="ARBA" id="ARBA00023315"/>
    </source>
</evidence>
<comment type="caution">
    <text evidence="8">The sequence shown here is derived from an EMBL/GenBank/DDBJ whole genome shotgun (WGS) entry which is preliminary data.</text>
</comment>
<keyword evidence="2 5" id="KW-0808">Transferase</keyword>
<protein>
    <submittedName>
        <fullName evidence="8">Acetyl-CoA C-acyltransferase</fullName>
        <ecNumber evidence="8">2.3.1.16</ecNumber>
    </submittedName>
</protein>
<dbReference type="NCBIfam" id="TIGR01930">
    <property type="entry name" value="AcCoA-C-Actrans"/>
    <property type="match status" value="1"/>
</dbReference>
<evidence type="ECO:0000259" key="7">
    <source>
        <dbReference type="Pfam" id="PF02803"/>
    </source>
</evidence>
<dbReference type="Gene3D" id="3.40.47.10">
    <property type="match status" value="1"/>
</dbReference>
<dbReference type="AlphaFoldDB" id="A0A6N7KXU1"/>
<proteinExistence type="inferred from homology"/>
<organism evidence="8 9">
    <name type="scientific">Streptomyces kaniharaensis</name>
    <dbReference type="NCBI Taxonomy" id="212423"/>
    <lineage>
        <taxon>Bacteria</taxon>
        <taxon>Bacillati</taxon>
        <taxon>Actinomycetota</taxon>
        <taxon>Actinomycetes</taxon>
        <taxon>Kitasatosporales</taxon>
        <taxon>Streptomycetaceae</taxon>
        <taxon>Streptomyces</taxon>
    </lineage>
</organism>
<dbReference type="InterPro" id="IPR050215">
    <property type="entry name" value="Thiolase-like_sf_Thiolase"/>
</dbReference>
<dbReference type="Pfam" id="PF02803">
    <property type="entry name" value="Thiolase_C"/>
    <property type="match status" value="1"/>
</dbReference>
<dbReference type="RefSeq" id="WP_326846888.1">
    <property type="nucleotide sequence ID" value="NZ_WBOF01000001.1"/>
</dbReference>
<dbReference type="SUPFAM" id="SSF53901">
    <property type="entry name" value="Thiolase-like"/>
    <property type="match status" value="2"/>
</dbReference>
<dbReference type="InterPro" id="IPR016039">
    <property type="entry name" value="Thiolase-like"/>
</dbReference>
<dbReference type="GO" id="GO:0006635">
    <property type="term" value="P:fatty acid beta-oxidation"/>
    <property type="evidence" value="ECO:0007669"/>
    <property type="project" value="TreeGrafter"/>
</dbReference>
<evidence type="ECO:0000313" key="9">
    <source>
        <dbReference type="Proteomes" id="UP000450000"/>
    </source>
</evidence>
<sequence>MPRTARDVVFVDGVRTPFGKAGPKGIYHETRADDLVVKCIRELVRRNPNLPVERIDEVAIAATTQIGDQGLTIGRTAALLSGLPKSVPGYAIDRMCAGALTAVTTTAGGIAFGAYDVVVAGGVEHMGRHPMGEGVDPNPRFVSEKLVDESALFMGMTAENLHDRFPHITKERCDAYAVRSQEKAAKAYANGDIQPDLVPISIRNTNPEVGETGWGLATVDEPLRPGTTMESLAGLKTPFRPHGNITAGNSAGLNDGATASLLAAEDVAEELGLPVKMRLVSYAFAGVEPEVMGIGPVPATEKALAKAGLTIDDIDAFEVNEAFAVQVLAFLDHYGIADDDERVNPFGGAIAFGHPLASSGVRLMNQLARRFEQRPDVRYGLTTMCIGFGMGGTIIWENPHFEGGK</sequence>
<dbReference type="GO" id="GO:0010124">
    <property type="term" value="P:phenylacetate catabolic process"/>
    <property type="evidence" value="ECO:0007669"/>
    <property type="project" value="TreeGrafter"/>
</dbReference>
<dbReference type="GO" id="GO:0003988">
    <property type="term" value="F:acetyl-CoA C-acyltransferase activity"/>
    <property type="evidence" value="ECO:0007669"/>
    <property type="project" value="UniProtKB-EC"/>
</dbReference>
<feature type="active site" description="Proton acceptor" evidence="4">
    <location>
        <position position="385"/>
    </location>
</feature>
<evidence type="ECO:0000256" key="2">
    <source>
        <dbReference type="ARBA" id="ARBA00022679"/>
    </source>
</evidence>
<dbReference type="InterPro" id="IPR002155">
    <property type="entry name" value="Thiolase"/>
</dbReference>
<feature type="active site" description="Proton acceptor" evidence="4">
    <location>
        <position position="354"/>
    </location>
</feature>
<evidence type="ECO:0000313" key="8">
    <source>
        <dbReference type="EMBL" id="MQS14403.1"/>
    </source>
</evidence>
<dbReference type="EMBL" id="WBOF01000001">
    <property type="protein sequence ID" value="MQS14403.1"/>
    <property type="molecule type" value="Genomic_DNA"/>
</dbReference>
<name>A0A6N7KXU1_9ACTN</name>
<dbReference type="EC" id="2.3.1.16" evidence="8"/>
<dbReference type="PROSITE" id="PS00737">
    <property type="entry name" value="THIOLASE_2"/>
    <property type="match status" value="1"/>
</dbReference>
<dbReference type="CDD" id="cd00751">
    <property type="entry name" value="thiolase"/>
    <property type="match status" value="1"/>
</dbReference>
<dbReference type="Proteomes" id="UP000450000">
    <property type="component" value="Unassembled WGS sequence"/>
</dbReference>
<keyword evidence="3 5" id="KW-0012">Acyltransferase</keyword>
<comment type="similarity">
    <text evidence="1 5">Belongs to the thiolase-like superfamily. Thiolase family.</text>
</comment>
<reference evidence="8 9" key="1">
    <citation type="submission" date="2019-09" db="EMBL/GenBank/DDBJ databases">
        <title>Genome Sequences of Streptomyces kaniharaensis ATCC 21070.</title>
        <authorList>
            <person name="Zhu W."/>
            <person name="De Crecy-Lagard V."/>
            <person name="Richards N.G."/>
        </authorList>
    </citation>
    <scope>NUCLEOTIDE SEQUENCE [LARGE SCALE GENOMIC DNA]</scope>
    <source>
        <strain evidence="8 9">SF-557</strain>
    </source>
</reference>
<gene>
    <name evidence="8" type="ORF">F7Q99_19585</name>
</gene>
<feature type="domain" description="Thiolase N-terminal" evidence="6">
    <location>
        <begin position="8"/>
        <end position="266"/>
    </location>
</feature>
<evidence type="ECO:0000256" key="1">
    <source>
        <dbReference type="ARBA" id="ARBA00010982"/>
    </source>
</evidence>
<dbReference type="InterPro" id="IPR020616">
    <property type="entry name" value="Thiolase_N"/>
</dbReference>
<dbReference type="InterPro" id="IPR020617">
    <property type="entry name" value="Thiolase_C"/>
</dbReference>
<dbReference type="PIRSF" id="PIRSF000429">
    <property type="entry name" value="Ac-CoA_Ac_transf"/>
    <property type="match status" value="1"/>
</dbReference>
<evidence type="ECO:0000256" key="4">
    <source>
        <dbReference type="PIRSR" id="PIRSR000429-1"/>
    </source>
</evidence>
<evidence type="ECO:0000256" key="5">
    <source>
        <dbReference type="RuleBase" id="RU003557"/>
    </source>
</evidence>
<dbReference type="PANTHER" id="PTHR43853">
    <property type="entry name" value="3-KETOACYL-COA THIOLASE, PEROXISOMAL"/>
    <property type="match status" value="1"/>
</dbReference>
<evidence type="ECO:0000259" key="6">
    <source>
        <dbReference type="Pfam" id="PF00108"/>
    </source>
</evidence>
<dbReference type="InterPro" id="IPR020613">
    <property type="entry name" value="Thiolase_CS"/>
</dbReference>
<feature type="active site" description="Acyl-thioester intermediate" evidence="4">
    <location>
        <position position="96"/>
    </location>
</feature>
<feature type="domain" description="Thiolase C-terminal" evidence="7">
    <location>
        <begin position="275"/>
        <end position="397"/>
    </location>
</feature>
<dbReference type="Pfam" id="PF00108">
    <property type="entry name" value="Thiolase_N"/>
    <property type="match status" value="1"/>
</dbReference>